<feature type="non-terminal residue" evidence="2">
    <location>
        <position position="1"/>
    </location>
</feature>
<feature type="transmembrane region" description="Helical" evidence="1">
    <location>
        <begin position="56"/>
        <end position="78"/>
    </location>
</feature>
<gene>
    <name evidence="2" type="ORF">g.48240</name>
</gene>
<proteinExistence type="predicted"/>
<accession>A0A1B6MEH8</accession>
<keyword evidence="1" id="KW-1133">Transmembrane helix</keyword>
<protein>
    <submittedName>
        <fullName evidence="2">Uncharacterized protein</fullName>
    </submittedName>
</protein>
<name>A0A1B6MEH8_9HEMI</name>
<feature type="transmembrane region" description="Helical" evidence="1">
    <location>
        <begin position="29"/>
        <end position="50"/>
    </location>
</feature>
<keyword evidence="1" id="KW-0812">Transmembrane</keyword>
<reference evidence="2" key="1">
    <citation type="submission" date="2015-11" db="EMBL/GenBank/DDBJ databases">
        <title>De novo transcriptome assembly of four potential Pierce s Disease insect vectors from Arizona vineyards.</title>
        <authorList>
            <person name="Tassone E.E."/>
        </authorList>
    </citation>
    <scope>NUCLEOTIDE SEQUENCE</scope>
</reference>
<dbReference type="AlphaFoldDB" id="A0A1B6MEH8"/>
<dbReference type="EMBL" id="GEBQ01005644">
    <property type="protein sequence ID" value="JAT34333.1"/>
    <property type="molecule type" value="Transcribed_RNA"/>
</dbReference>
<evidence type="ECO:0000313" key="2">
    <source>
        <dbReference type="EMBL" id="JAT34333.1"/>
    </source>
</evidence>
<sequence length="159" mass="17108">HFETCDSNVVWLVISCVQVEMALFQDSPLAFLLSTAVLLITTSSFLALSISLHSTYLWLAVVFVALIFLATFTCTYSLPGYFTTTQETTATPTRQNDSSGPYQIAVDLPPTYEVAVGMLPPSYSKVTGAMLSLDLKEVPVNSAAVVVPIEPITAEGAVH</sequence>
<evidence type="ECO:0000256" key="1">
    <source>
        <dbReference type="SAM" id="Phobius"/>
    </source>
</evidence>
<keyword evidence="1" id="KW-0472">Membrane</keyword>
<organism evidence="2">
    <name type="scientific">Graphocephala atropunctata</name>
    <dbReference type="NCBI Taxonomy" id="36148"/>
    <lineage>
        <taxon>Eukaryota</taxon>
        <taxon>Metazoa</taxon>
        <taxon>Ecdysozoa</taxon>
        <taxon>Arthropoda</taxon>
        <taxon>Hexapoda</taxon>
        <taxon>Insecta</taxon>
        <taxon>Pterygota</taxon>
        <taxon>Neoptera</taxon>
        <taxon>Paraneoptera</taxon>
        <taxon>Hemiptera</taxon>
        <taxon>Auchenorrhyncha</taxon>
        <taxon>Membracoidea</taxon>
        <taxon>Cicadellidae</taxon>
        <taxon>Cicadellinae</taxon>
        <taxon>Cicadellini</taxon>
        <taxon>Graphocephala</taxon>
    </lineage>
</organism>